<evidence type="ECO:0000256" key="2">
    <source>
        <dbReference type="SAM" id="MobiDB-lite"/>
    </source>
</evidence>
<sequence>MEFDNSLPAIEVPVPKWFLSWKEIYEMSPSRRHMSYEQELHNRQSAGQFMHLLTERLNQGFTEKWRKVSMLCACAALMHVNRVFTLHSFQDLDYRDVCAGAMLMTAKAEDCQRSLRQVVKAWWSLRFPTKPQIPDEYYDDAAHRIEFFESVVLQSLAFDINVELPQPIAVQKIQNLGMSSALTEAAYLYVADMLTYTDWMIRYDQRKLAAMAVFHVCLWSGKELSAELVAKELHPTLQVKWLKDRAIEFCTHHKRAPKPAILKIQKLIDNGLLKYISRSAERKSLPLSSPAASSTPVPSASLSPKAEENPKEQVVAQKRAAPEAEIREEPSIKRTCSARVTEDTPEVSTEAMLGAMIEASVLPEMMSPPQMIKEMEPVASTYKREPTPVEAHKVREAQPTEKPEKPEGKKPQPQKAGHVAKEARRGSGAWCADSSRLGSPEDRQMALKKMYEMERQKDAQWAKEKRMEGLRRMAEQRMIKERKEEKNKLKFRAKEAEPKKRKASEHVAVSKQIVPEVAPAPARQEAPKPKKLNFEEYKRRLSEKAKPHQTPEAEQTKEPRTNFMKPAAQEEDEISLKDIKFSVAPKAPKLPRVEAPNLNAKKIEEATRRFREQAVHIQAVRTTKIATIEHQPAPAAWRIPKKSRQSIDSAIEVSPASSTENFAHSSTSDSVQGSPPEQRRSLPSLLSMEIAAPENYKAGHYLEPLAGYCDFDEMEEGEIL</sequence>
<feature type="non-terminal residue" evidence="3">
    <location>
        <position position="720"/>
    </location>
</feature>
<dbReference type="AlphaFoldDB" id="A0AA36CVZ0"/>
<dbReference type="GO" id="GO:0006357">
    <property type="term" value="P:regulation of transcription by RNA polymerase II"/>
    <property type="evidence" value="ECO:0007669"/>
    <property type="project" value="InterPro"/>
</dbReference>
<dbReference type="Proteomes" id="UP001177023">
    <property type="component" value="Unassembled WGS sequence"/>
</dbReference>
<dbReference type="GO" id="GO:0016538">
    <property type="term" value="F:cyclin-dependent protein serine/threonine kinase regulator activity"/>
    <property type="evidence" value="ECO:0007669"/>
    <property type="project" value="InterPro"/>
</dbReference>
<gene>
    <name evidence="3" type="ORF">MSPICULIGERA_LOCUS14606</name>
</gene>
<proteinExistence type="predicted"/>
<dbReference type="InterPro" id="IPR036915">
    <property type="entry name" value="Cyclin-like_sf"/>
</dbReference>
<protein>
    <recommendedName>
        <fullName evidence="5">Cyclin N-terminal domain-containing protein</fullName>
    </recommendedName>
</protein>
<dbReference type="Gene3D" id="1.10.472.10">
    <property type="entry name" value="Cyclin-like"/>
    <property type="match status" value="2"/>
</dbReference>
<keyword evidence="4" id="KW-1185">Reference proteome</keyword>
<feature type="region of interest" description="Disordered" evidence="2">
    <location>
        <begin position="286"/>
        <end position="328"/>
    </location>
</feature>
<feature type="region of interest" description="Disordered" evidence="2">
    <location>
        <begin position="479"/>
        <end position="572"/>
    </location>
</feature>
<keyword evidence="1" id="KW-0195">Cyclin</keyword>
<reference evidence="3" key="1">
    <citation type="submission" date="2023-06" db="EMBL/GenBank/DDBJ databases">
        <authorList>
            <person name="Delattre M."/>
        </authorList>
    </citation>
    <scope>NUCLEOTIDE SEQUENCE</scope>
    <source>
        <strain evidence="3">AF72</strain>
    </source>
</reference>
<evidence type="ECO:0000313" key="4">
    <source>
        <dbReference type="Proteomes" id="UP001177023"/>
    </source>
</evidence>
<feature type="compositionally biased region" description="Low complexity" evidence="2">
    <location>
        <begin position="286"/>
        <end position="304"/>
    </location>
</feature>
<feature type="compositionally biased region" description="Polar residues" evidence="2">
    <location>
        <begin position="655"/>
        <end position="675"/>
    </location>
</feature>
<evidence type="ECO:0000313" key="3">
    <source>
        <dbReference type="EMBL" id="CAJ0576311.1"/>
    </source>
</evidence>
<dbReference type="PANTHER" id="PTHR10026">
    <property type="entry name" value="CYCLIN"/>
    <property type="match status" value="1"/>
</dbReference>
<comment type="caution">
    <text evidence="3">The sequence shown here is derived from an EMBL/GenBank/DDBJ whole genome shotgun (WGS) entry which is preliminary data.</text>
</comment>
<evidence type="ECO:0008006" key="5">
    <source>
        <dbReference type="Google" id="ProtNLM"/>
    </source>
</evidence>
<feature type="region of interest" description="Disordered" evidence="2">
    <location>
        <begin position="651"/>
        <end position="681"/>
    </location>
</feature>
<dbReference type="SUPFAM" id="SSF47954">
    <property type="entry name" value="Cyclin-like"/>
    <property type="match status" value="2"/>
</dbReference>
<dbReference type="InterPro" id="IPR043198">
    <property type="entry name" value="Cyclin/Ssn8"/>
</dbReference>
<evidence type="ECO:0000256" key="1">
    <source>
        <dbReference type="ARBA" id="ARBA00023127"/>
    </source>
</evidence>
<feature type="compositionally biased region" description="Basic and acidic residues" evidence="2">
    <location>
        <begin position="525"/>
        <end position="560"/>
    </location>
</feature>
<accession>A0AA36CVZ0</accession>
<feature type="compositionally biased region" description="Basic and acidic residues" evidence="2">
    <location>
        <begin position="383"/>
        <end position="410"/>
    </location>
</feature>
<dbReference type="EMBL" id="CATQJA010002643">
    <property type="protein sequence ID" value="CAJ0576311.1"/>
    <property type="molecule type" value="Genomic_DNA"/>
</dbReference>
<feature type="compositionally biased region" description="Basic and acidic residues" evidence="2">
    <location>
        <begin position="479"/>
        <end position="498"/>
    </location>
</feature>
<name>A0AA36CVZ0_9BILA</name>
<feature type="region of interest" description="Disordered" evidence="2">
    <location>
        <begin position="383"/>
        <end position="444"/>
    </location>
</feature>
<organism evidence="3 4">
    <name type="scientific">Mesorhabditis spiculigera</name>
    <dbReference type="NCBI Taxonomy" id="96644"/>
    <lineage>
        <taxon>Eukaryota</taxon>
        <taxon>Metazoa</taxon>
        <taxon>Ecdysozoa</taxon>
        <taxon>Nematoda</taxon>
        <taxon>Chromadorea</taxon>
        <taxon>Rhabditida</taxon>
        <taxon>Rhabditina</taxon>
        <taxon>Rhabditomorpha</taxon>
        <taxon>Rhabditoidea</taxon>
        <taxon>Rhabditidae</taxon>
        <taxon>Mesorhabditinae</taxon>
        <taxon>Mesorhabditis</taxon>
    </lineage>
</organism>